<organism evidence="2 3">
    <name type="scientific">Staphylococcus simiae CCM 7213 = CCUG 51256</name>
    <dbReference type="NCBI Taxonomy" id="911238"/>
    <lineage>
        <taxon>Bacteria</taxon>
        <taxon>Bacillati</taxon>
        <taxon>Bacillota</taxon>
        <taxon>Bacilli</taxon>
        <taxon>Bacillales</taxon>
        <taxon>Staphylococcaceae</taxon>
        <taxon>Staphylococcus</taxon>
    </lineage>
</organism>
<keyword evidence="1" id="KW-1133">Transmembrane helix</keyword>
<dbReference type="OrthoDB" id="2326035at2"/>
<accession>G5JFU1</accession>
<keyword evidence="1" id="KW-0472">Membrane</keyword>
<comment type="caution">
    <text evidence="2">The sequence shown here is derived from an EMBL/GenBank/DDBJ whole genome shotgun (WGS) entry which is preliminary data.</text>
</comment>
<feature type="transmembrane region" description="Helical" evidence="1">
    <location>
        <begin position="6"/>
        <end position="25"/>
    </location>
</feature>
<name>G5JFU1_9STAP</name>
<evidence type="ECO:0000313" key="3">
    <source>
        <dbReference type="Proteomes" id="UP000005413"/>
    </source>
</evidence>
<dbReference type="RefSeq" id="WP_002461898.1">
    <property type="nucleotide sequence ID" value="NZ_AEUN01000025.1"/>
</dbReference>
<dbReference type="EMBL" id="AEUN01000025">
    <property type="protein sequence ID" value="EHJ08959.1"/>
    <property type="molecule type" value="Genomic_DNA"/>
</dbReference>
<protein>
    <recommendedName>
        <fullName evidence="4">FeoB-associated Cys-rich membrane protein</fullName>
    </recommendedName>
</protein>
<gene>
    <name evidence="2" type="ORF">SS7213T_01526</name>
</gene>
<dbReference type="Proteomes" id="UP000005413">
    <property type="component" value="Unassembled WGS sequence"/>
</dbReference>
<evidence type="ECO:0000313" key="2">
    <source>
        <dbReference type="EMBL" id="EHJ08959.1"/>
    </source>
</evidence>
<dbReference type="AlphaFoldDB" id="G5JFU1"/>
<dbReference type="Pfam" id="PF12669">
    <property type="entry name" value="FeoB_associated"/>
    <property type="match status" value="1"/>
</dbReference>
<dbReference type="PATRIC" id="fig|911238.3.peg.286"/>
<evidence type="ECO:0008006" key="4">
    <source>
        <dbReference type="Google" id="ProtNLM"/>
    </source>
</evidence>
<keyword evidence="1" id="KW-0812">Transmembrane</keyword>
<keyword evidence="3" id="KW-1185">Reference proteome</keyword>
<proteinExistence type="predicted"/>
<sequence length="60" mass="6655">MSIIVNALIFIAIFGYAIYTIVKFFKRSKQGKCGSCDTGSSCCESHEISKELSKKLGHHQ</sequence>
<reference evidence="2 3" key="1">
    <citation type="journal article" date="2012" name="BMC Genomics">
        <title>Comparative genomic analysis of the genus Staphylococcus including Staphylococcus aureus and its newly described sister species Staphylococcus simiae.</title>
        <authorList>
            <person name="Suzuki H."/>
            <person name="Lefebure T."/>
            <person name="Pavinski Bitar P."/>
            <person name="Stanhope M.J."/>
        </authorList>
    </citation>
    <scope>NUCLEOTIDE SEQUENCE [LARGE SCALE GENOMIC DNA]</scope>
    <source>
        <strain evidence="2 3">CCM 7213</strain>
    </source>
</reference>
<evidence type="ECO:0000256" key="1">
    <source>
        <dbReference type="SAM" id="Phobius"/>
    </source>
</evidence>